<proteinExistence type="predicted"/>
<dbReference type="STRING" id="1246626.BleG1_1570"/>
<keyword evidence="1" id="KW-0732">Signal</keyword>
<organism evidence="2 3">
    <name type="scientific">Shouchella lehensis G1</name>
    <dbReference type="NCBI Taxonomy" id="1246626"/>
    <lineage>
        <taxon>Bacteria</taxon>
        <taxon>Bacillati</taxon>
        <taxon>Bacillota</taxon>
        <taxon>Bacilli</taxon>
        <taxon>Bacillales</taxon>
        <taxon>Bacillaceae</taxon>
        <taxon>Shouchella</taxon>
    </lineage>
</organism>
<reference evidence="2 3" key="1">
    <citation type="journal article" date="2014" name="Gene">
        <title>A comparative genomic analysis of the alkalitolerant soil bacterium Bacillus lehensis G1.</title>
        <authorList>
            <person name="Noor Y.M."/>
            <person name="Samsulrizal N.H."/>
            <person name="Jema'on N.A."/>
            <person name="Low K.O."/>
            <person name="Ramli A.N."/>
            <person name="Alias N.I."/>
            <person name="Damis S.I."/>
            <person name="Fuzi S.F."/>
            <person name="Isa M.N."/>
            <person name="Murad A.M."/>
            <person name="Raih M.F."/>
            <person name="Bakar F.D."/>
            <person name="Najimudin N."/>
            <person name="Mahadi N.M."/>
            <person name="Illias R.M."/>
        </authorList>
    </citation>
    <scope>NUCLEOTIDE SEQUENCE [LARGE SCALE GENOMIC DNA]</scope>
    <source>
        <strain evidence="2 3">G1</strain>
    </source>
</reference>
<dbReference type="Pfam" id="PF04748">
    <property type="entry name" value="Polysacc_deac_2"/>
    <property type="match status" value="1"/>
</dbReference>
<accession>A0A060M0S5</accession>
<dbReference type="PANTHER" id="PTHR30105">
    <property type="entry name" value="UNCHARACTERIZED YIBQ-RELATED"/>
    <property type="match status" value="1"/>
</dbReference>
<dbReference type="SUPFAM" id="SSF88713">
    <property type="entry name" value="Glycoside hydrolase/deacetylase"/>
    <property type="match status" value="1"/>
</dbReference>
<dbReference type="InterPro" id="IPR006837">
    <property type="entry name" value="Divergent_DAC"/>
</dbReference>
<dbReference type="EMBL" id="CP003923">
    <property type="protein sequence ID" value="AIC94148.1"/>
    <property type="molecule type" value="Genomic_DNA"/>
</dbReference>
<feature type="signal peptide" evidence="1">
    <location>
        <begin position="1"/>
        <end position="25"/>
    </location>
</feature>
<evidence type="ECO:0000313" key="2">
    <source>
        <dbReference type="EMBL" id="AIC94148.1"/>
    </source>
</evidence>
<dbReference type="Proteomes" id="UP000027142">
    <property type="component" value="Chromosome"/>
</dbReference>
<name>A0A060M0S5_9BACI</name>
<dbReference type="GO" id="GO:0005975">
    <property type="term" value="P:carbohydrate metabolic process"/>
    <property type="evidence" value="ECO:0007669"/>
    <property type="project" value="InterPro"/>
</dbReference>
<gene>
    <name evidence="2" type="ORF">BleG1_1570</name>
</gene>
<dbReference type="PANTHER" id="PTHR30105:SF2">
    <property type="entry name" value="DIVERGENT POLYSACCHARIDE DEACETYLASE SUPERFAMILY"/>
    <property type="match status" value="1"/>
</dbReference>
<dbReference type="CDD" id="cd10936">
    <property type="entry name" value="CE4_DAC2"/>
    <property type="match status" value="1"/>
</dbReference>
<dbReference type="KEGG" id="ble:BleG1_1570"/>
<sequence>MVKSFFSTCFMLTMAFLISATPVLASDKQVAIIIDDFGGEVKGVEHFLTGEIPITAAIMPFLDQAQKQDKVAFEHGLEVIIHLPLEPKVGKKSWLGPNAITSDLSDDDINHRLKQALERVPHAKGINNHMGSKGMEDKRIVTLIVQFAQRNGLYLLDSGTTPKSLMPEIAAQHHVPCFKRTLFIDDSMSSYFYVKKQLLTFIKTADRHEYPIAIGHVGVKGNETYRALEESKNLFTAANIALVYPSQWITPQVEKEFKQLHEKKENHYVTTF</sequence>
<dbReference type="HOGENOM" id="CLU_041643_2_1_9"/>
<evidence type="ECO:0008006" key="4">
    <source>
        <dbReference type="Google" id="ProtNLM"/>
    </source>
</evidence>
<dbReference type="OrthoDB" id="9784811at2"/>
<evidence type="ECO:0000313" key="3">
    <source>
        <dbReference type="Proteomes" id="UP000027142"/>
    </source>
</evidence>
<dbReference type="AlphaFoldDB" id="A0A060M0S5"/>
<dbReference type="PATRIC" id="fig|1246626.3.peg.1557"/>
<dbReference type="InterPro" id="IPR011330">
    <property type="entry name" value="Glyco_hydro/deAcase_b/a-brl"/>
</dbReference>
<dbReference type="Gene3D" id="3.20.20.370">
    <property type="entry name" value="Glycoside hydrolase/deacetylase"/>
    <property type="match status" value="1"/>
</dbReference>
<evidence type="ECO:0000256" key="1">
    <source>
        <dbReference type="SAM" id="SignalP"/>
    </source>
</evidence>
<dbReference type="eggNOG" id="COG2861">
    <property type="taxonomic scope" value="Bacteria"/>
</dbReference>
<feature type="chain" id="PRO_5001588541" description="Divergent polysaccharide deacetylase family protein" evidence="1">
    <location>
        <begin position="26"/>
        <end position="272"/>
    </location>
</feature>
<protein>
    <recommendedName>
        <fullName evidence="4">Divergent polysaccharide deacetylase family protein</fullName>
    </recommendedName>
</protein>
<keyword evidence="3" id="KW-1185">Reference proteome</keyword>
<dbReference type="RefSeq" id="WP_038479128.1">
    <property type="nucleotide sequence ID" value="NZ_CP003923.1"/>
</dbReference>